<sequence>MNFQQIKLGIANVFIFVGVWVDKIIYWVLTNKEVKQCPIRSHQHRGGIEYQIGITGKNISDFQKFLVEPAELVEIIKSKIK</sequence>
<evidence type="ECO:0000256" key="1">
    <source>
        <dbReference type="SAM" id="Phobius"/>
    </source>
</evidence>
<accession>A0A1G2E559</accession>
<evidence type="ECO:0000313" key="3">
    <source>
        <dbReference type="Proteomes" id="UP000177360"/>
    </source>
</evidence>
<comment type="caution">
    <text evidence="2">The sequence shown here is derived from an EMBL/GenBank/DDBJ whole genome shotgun (WGS) entry which is preliminary data.</text>
</comment>
<evidence type="ECO:0000313" key="2">
    <source>
        <dbReference type="EMBL" id="OGZ20401.1"/>
    </source>
</evidence>
<keyword evidence="1" id="KW-0812">Transmembrane</keyword>
<reference evidence="2 3" key="1">
    <citation type="journal article" date="2016" name="Nat. Commun.">
        <title>Thousands of microbial genomes shed light on interconnected biogeochemical processes in an aquifer system.</title>
        <authorList>
            <person name="Anantharaman K."/>
            <person name="Brown C.T."/>
            <person name="Hug L.A."/>
            <person name="Sharon I."/>
            <person name="Castelle C.J."/>
            <person name="Probst A.J."/>
            <person name="Thomas B.C."/>
            <person name="Singh A."/>
            <person name="Wilkins M.J."/>
            <person name="Karaoz U."/>
            <person name="Brodie E.L."/>
            <person name="Williams K.H."/>
            <person name="Hubbard S.S."/>
            <person name="Banfield J.F."/>
        </authorList>
    </citation>
    <scope>NUCLEOTIDE SEQUENCE [LARGE SCALE GENOMIC DNA]</scope>
</reference>
<keyword evidence="1" id="KW-1133">Transmembrane helix</keyword>
<keyword evidence="1" id="KW-0472">Membrane</keyword>
<dbReference type="Proteomes" id="UP000177360">
    <property type="component" value="Unassembled WGS sequence"/>
</dbReference>
<dbReference type="AlphaFoldDB" id="A0A1G2E559"/>
<name>A0A1G2E559_9BACT</name>
<dbReference type="EMBL" id="MHLZ01000001">
    <property type="protein sequence ID" value="OGZ20401.1"/>
    <property type="molecule type" value="Genomic_DNA"/>
</dbReference>
<proteinExistence type="predicted"/>
<protein>
    <submittedName>
        <fullName evidence="2">Uncharacterized protein</fullName>
    </submittedName>
</protein>
<gene>
    <name evidence="2" type="ORF">A2626_02030</name>
</gene>
<organism evidence="2 3">
    <name type="scientific">Candidatus Nealsonbacteria bacterium RIFCSPHIGHO2_01_FULL_38_55</name>
    <dbReference type="NCBI Taxonomy" id="1801664"/>
    <lineage>
        <taxon>Bacteria</taxon>
        <taxon>Candidatus Nealsoniibacteriota</taxon>
    </lineage>
</organism>
<feature type="transmembrane region" description="Helical" evidence="1">
    <location>
        <begin position="6"/>
        <end position="29"/>
    </location>
</feature>